<organism evidence="3">
    <name type="scientific">marine metagenome</name>
    <dbReference type="NCBI Taxonomy" id="408172"/>
    <lineage>
        <taxon>unclassified sequences</taxon>
        <taxon>metagenomes</taxon>
        <taxon>ecological metagenomes</taxon>
    </lineage>
</organism>
<feature type="non-terminal residue" evidence="3">
    <location>
        <position position="272"/>
    </location>
</feature>
<dbReference type="GO" id="GO:0004315">
    <property type="term" value="F:3-oxoacyl-[acyl-carrier-protein] synthase activity"/>
    <property type="evidence" value="ECO:0007669"/>
    <property type="project" value="InterPro"/>
</dbReference>
<protein>
    <recommendedName>
        <fullName evidence="2">Ketosynthase family 3 (KS3) domain-containing protein</fullName>
    </recommendedName>
</protein>
<dbReference type="GO" id="GO:0006633">
    <property type="term" value="P:fatty acid biosynthetic process"/>
    <property type="evidence" value="ECO:0007669"/>
    <property type="project" value="InterPro"/>
</dbReference>
<dbReference type="InterPro" id="IPR014030">
    <property type="entry name" value="Ketoacyl_synth_N"/>
</dbReference>
<gene>
    <name evidence="3" type="ORF">METZ01_LOCUS260941</name>
</gene>
<accession>A0A382J9W3</accession>
<dbReference type="PANTHER" id="PTHR11712">
    <property type="entry name" value="POLYKETIDE SYNTHASE-RELATED"/>
    <property type="match status" value="1"/>
</dbReference>
<dbReference type="GO" id="GO:0005829">
    <property type="term" value="C:cytosol"/>
    <property type="evidence" value="ECO:0007669"/>
    <property type="project" value="TreeGrafter"/>
</dbReference>
<dbReference type="PANTHER" id="PTHR11712:SF336">
    <property type="entry name" value="3-OXOACYL-[ACYL-CARRIER-PROTEIN] SYNTHASE, MITOCHONDRIAL"/>
    <property type="match status" value="1"/>
</dbReference>
<dbReference type="InterPro" id="IPR000794">
    <property type="entry name" value="Beta-ketoacyl_synthase"/>
</dbReference>
<proteinExistence type="predicted"/>
<dbReference type="Gene3D" id="3.40.47.10">
    <property type="match status" value="1"/>
</dbReference>
<dbReference type="SMART" id="SM00825">
    <property type="entry name" value="PKS_KS"/>
    <property type="match status" value="1"/>
</dbReference>
<dbReference type="CDD" id="cd00834">
    <property type="entry name" value="KAS_I_II"/>
    <property type="match status" value="1"/>
</dbReference>
<keyword evidence="1" id="KW-0808">Transferase</keyword>
<evidence type="ECO:0000259" key="2">
    <source>
        <dbReference type="PROSITE" id="PS52004"/>
    </source>
</evidence>
<dbReference type="SUPFAM" id="SSF53901">
    <property type="entry name" value="Thiolase-like"/>
    <property type="match status" value="1"/>
</dbReference>
<dbReference type="FunFam" id="3.40.47.10:FF:000018">
    <property type="entry name" value="3-oxoacyl-[acyl-carrier-protein] synthase 2"/>
    <property type="match status" value="1"/>
</dbReference>
<dbReference type="AlphaFoldDB" id="A0A382J9W3"/>
<feature type="domain" description="Ketosynthase family 3 (KS3)" evidence="2">
    <location>
        <begin position="4"/>
        <end position="272"/>
    </location>
</feature>
<reference evidence="3" key="1">
    <citation type="submission" date="2018-05" db="EMBL/GenBank/DDBJ databases">
        <authorList>
            <person name="Lanie J.A."/>
            <person name="Ng W.-L."/>
            <person name="Kazmierczak K.M."/>
            <person name="Andrzejewski T.M."/>
            <person name="Davidsen T.M."/>
            <person name="Wayne K.J."/>
            <person name="Tettelin H."/>
            <person name="Glass J.I."/>
            <person name="Rusch D."/>
            <person name="Podicherti R."/>
            <person name="Tsui H.-C.T."/>
            <person name="Winkler M.E."/>
        </authorList>
    </citation>
    <scope>NUCLEOTIDE SEQUENCE</scope>
</reference>
<evidence type="ECO:0000313" key="3">
    <source>
        <dbReference type="EMBL" id="SVC08087.1"/>
    </source>
</evidence>
<sequence>MNEHRRVVITGLGAVTPIGNDVESMWAALLAGQSGAGPITRFDTTDFSTKIACEVTDFDGRELLGKKEARRYDRFAQFGVVAALEAMTHSGLDGPPPGVAPDRFGVIFGSGIGGISTMEAQHDIIRERGPSRVSPFFIPMFIPDIAAGLISIRFGARGPNYATVSACASSSHAIGDAFRFIERGDADIMIAGGAEATLTPLAVAGFASMKALSTRNQDPKGASRPFDAGRDGFVIGEGAGCLVIEALETATARGATIVAELIGYGVSADAHH</sequence>
<dbReference type="EMBL" id="UINC01072446">
    <property type="protein sequence ID" value="SVC08087.1"/>
    <property type="molecule type" value="Genomic_DNA"/>
</dbReference>
<dbReference type="PROSITE" id="PS00606">
    <property type="entry name" value="KS3_1"/>
    <property type="match status" value="1"/>
</dbReference>
<evidence type="ECO:0000256" key="1">
    <source>
        <dbReference type="ARBA" id="ARBA00022679"/>
    </source>
</evidence>
<name>A0A382J9W3_9ZZZZ</name>
<dbReference type="InterPro" id="IPR018201">
    <property type="entry name" value="Ketoacyl_synth_AS"/>
</dbReference>
<dbReference type="InterPro" id="IPR020841">
    <property type="entry name" value="PKS_Beta-ketoAc_synthase_dom"/>
</dbReference>
<dbReference type="InterPro" id="IPR016039">
    <property type="entry name" value="Thiolase-like"/>
</dbReference>
<dbReference type="Pfam" id="PF00109">
    <property type="entry name" value="ketoacyl-synt"/>
    <property type="match status" value="1"/>
</dbReference>
<dbReference type="PROSITE" id="PS52004">
    <property type="entry name" value="KS3_2"/>
    <property type="match status" value="1"/>
</dbReference>